<organism evidence="11 12">
    <name type="scientific">Lachnospira hominis</name>
    <name type="common">ex Liu et al. 2021</name>
    <dbReference type="NCBI Taxonomy" id="2763051"/>
    <lineage>
        <taxon>Bacteria</taxon>
        <taxon>Bacillati</taxon>
        <taxon>Bacillota</taxon>
        <taxon>Clostridia</taxon>
        <taxon>Lachnospirales</taxon>
        <taxon>Lachnospiraceae</taxon>
        <taxon>Lachnospira</taxon>
    </lineage>
</organism>
<dbReference type="EMBL" id="JACOPD010000006">
    <property type="protein sequence ID" value="MBC5681206.1"/>
    <property type="molecule type" value="Genomic_DNA"/>
</dbReference>
<keyword evidence="6 10" id="KW-1133">Transmembrane helix</keyword>
<protein>
    <recommendedName>
        <fullName evidence="3 9">Flagellar biosynthetic protein FliR</fullName>
    </recommendedName>
</protein>
<feature type="transmembrane region" description="Helical" evidence="10">
    <location>
        <begin position="38"/>
        <end position="55"/>
    </location>
</feature>
<feature type="transmembrane region" description="Helical" evidence="10">
    <location>
        <begin position="185"/>
        <end position="207"/>
    </location>
</feature>
<keyword evidence="12" id="KW-1185">Reference proteome</keyword>
<keyword evidence="8 10" id="KW-0975">Bacterial flagellum</keyword>
<sequence>MIQYEVALEQLEIFVLILMRIASFIYVAPFFNTANVPRRTKIGLAFFVTVLVYSVKPDMTVEYSGIIGYAVVVLQEVAVGLILGAMASFCVQIIMFAGKMIDMDTGLAMAQIMDPTTNVQVGIFGNFYYYILLLLLMVSGLYRYLISAIVETYNVIPIGQVKFSASIYNDIIGFMSDYFVIGFRIALPVFSAILLLNVILAILARIAPQMNMFVVGMQLKIFVGIFAVFFTIVMMPAVSTFIEDEIKTLMASLVRGMSP</sequence>
<dbReference type="PRINTS" id="PR00953">
    <property type="entry name" value="TYPE3IMRPROT"/>
</dbReference>
<evidence type="ECO:0000256" key="8">
    <source>
        <dbReference type="ARBA" id="ARBA00023143"/>
    </source>
</evidence>
<proteinExistence type="inferred from homology"/>
<feature type="transmembrane region" description="Helical" evidence="10">
    <location>
        <begin position="127"/>
        <end position="145"/>
    </location>
</feature>
<evidence type="ECO:0000256" key="4">
    <source>
        <dbReference type="ARBA" id="ARBA00022475"/>
    </source>
</evidence>
<evidence type="ECO:0000313" key="12">
    <source>
        <dbReference type="Proteomes" id="UP000628463"/>
    </source>
</evidence>
<gene>
    <name evidence="11" type="primary">fliR</name>
    <name evidence="11" type="ORF">H8S01_09555</name>
</gene>
<feature type="transmembrane region" description="Helical" evidence="10">
    <location>
        <begin position="13"/>
        <end position="31"/>
    </location>
</feature>
<dbReference type="InterPro" id="IPR006303">
    <property type="entry name" value="FliR"/>
</dbReference>
<feature type="transmembrane region" description="Helical" evidence="10">
    <location>
        <begin position="219"/>
        <end position="242"/>
    </location>
</feature>
<dbReference type="Proteomes" id="UP000628463">
    <property type="component" value="Unassembled WGS sequence"/>
</dbReference>
<keyword evidence="11" id="KW-0282">Flagellum</keyword>
<evidence type="ECO:0000256" key="3">
    <source>
        <dbReference type="ARBA" id="ARBA00021717"/>
    </source>
</evidence>
<evidence type="ECO:0000313" key="11">
    <source>
        <dbReference type="EMBL" id="MBC5681206.1"/>
    </source>
</evidence>
<evidence type="ECO:0000256" key="10">
    <source>
        <dbReference type="RuleBase" id="RU362071"/>
    </source>
</evidence>
<keyword evidence="4 10" id="KW-1003">Cell membrane</keyword>
<keyword evidence="11" id="KW-0966">Cell projection</keyword>
<reference evidence="11 12" key="1">
    <citation type="submission" date="2020-08" db="EMBL/GenBank/DDBJ databases">
        <title>Genome public.</title>
        <authorList>
            <person name="Liu C."/>
            <person name="Sun Q."/>
        </authorList>
    </citation>
    <scope>NUCLEOTIDE SEQUENCE [LARGE SCALE GENOMIC DNA]</scope>
    <source>
        <strain evidence="11 12">NSJ-43</strain>
    </source>
</reference>
<evidence type="ECO:0000256" key="2">
    <source>
        <dbReference type="ARBA" id="ARBA00009772"/>
    </source>
</evidence>
<evidence type="ECO:0000256" key="9">
    <source>
        <dbReference type="NCBIfam" id="TIGR01400"/>
    </source>
</evidence>
<name>A0ABR7G193_9FIRM</name>
<dbReference type="InterPro" id="IPR002010">
    <property type="entry name" value="T3SS_IM_R"/>
</dbReference>
<evidence type="ECO:0000256" key="7">
    <source>
        <dbReference type="ARBA" id="ARBA00023136"/>
    </source>
</evidence>
<evidence type="ECO:0000256" key="1">
    <source>
        <dbReference type="ARBA" id="ARBA00002578"/>
    </source>
</evidence>
<keyword evidence="11" id="KW-0969">Cilium</keyword>
<evidence type="ECO:0000256" key="5">
    <source>
        <dbReference type="ARBA" id="ARBA00022692"/>
    </source>
</evidence>
<dbReference type="PANTHER" id="PTHR30065">
    <property type="entry name" value="FLAGELLAR BIOSYNTHETIC PROTEIN FLIR"/>
    <property type="match status" value="1"/>
</dbReference>
<feature type="transmembrane region" description="Helical" evidence="10">
    <location>
        <begin position="67"/>
        <end position="97"/>
    </location>
</feature>
<dbReference type="PANTHER" id="PTHR30065:SF1">
    <property type="entry name" value="SURFACE PRESENTATION OF ANTIGENS PROTEIN SPAR"/>
    <property type="match status" value="1"/>
</dbReference>
<comment type="caution">
    <text evidence="11">The sequence shown here is derived from an EMBL/GenBank/DDBJ whole genome shotgun (WGS) entry which is preliminary data.</text>
</comment>
<comment type="subcellular location">
    <subcellularLocation>
        <location evidence="10">Cell membrane</location>
        <topology evidence="10">Multi-pass membrane protein</topology>
    </subcellularLocation>
    <subcellularLocation>
        <location evidence="10">Bacterial flagellum basal body</location>
    </subcellularLocation>
</comment>
<comment type="function">
    <text evidence="1 10">Role in flagellar biosynthesis.</text>
</comment>
<accession>A0ABR7G193</accession>
<keyword evidence="7 10" id="KW-0472">Membrane</keyword>
<keyword evidence="5 10" id="KW-0812">Transmembrane</keyword>
<evidence type="ECO:0000256" key="6">
    <source>
        <dbReference type="ARBA" id="ARBA00022989"/>
    </source>
</evidence>
<dbReference type="NCBIfam" id="TIGR01400">
    <property type="entry name" value="fliR"/>
    <property type="match status" value="1"/>
</dbReference>
<dbReference type="Pfam" id="PF01311">
    <property type="entry name" value="Bac_export_1"/>
    <property type="match status" value="1"/>
</dbReference>
<comment type="similarity">
    <text evidence="2 10">Belongs to the FliR/MopE/SpaR family.</text>
</comment>
<dbReference type="RefSeq" id="WP_186837034.1">
    <property type="nucleotide sequence ID" value="NZ_JACOPD010000006.1"/>
</dbReference>